<organism evidence="3 4">
    <name type="scientific">Malassezia vespertilionis</name>
    <dbReference type="NCBI Taxonomy" id="2020962"/>
    <lineage>
        <taxon>Eukaryota</taxon>
        <taxon>Fungi</taxon>
        <taxon>Dikarya</taxon>
        <taxon>Basidiomycota</taxon>
        <taxon>Ustilaginomycotina</taxon>
        <taxon>Malasseziomycetes</taxon>
        <taxon>Malasseziales</taxon>
        <taxon>Malasseziaceae</taxon>
        <taxon>Malassezia</taxon>
    </lineage>
</organism>
<dbReference type="PANTHER" id="PTHR22603:SF93">
    <property type="entry name" value="RE24176P"/>
    <property type="match status" value="1"/>
</dbReference>
<keyword evidence="4" id="KW-1185">Reference proteome</keyword>
<dbReference type="InterPro" id="IPR011009">
    <property type="entry name" value="Kinase-like_dom_sf"/>
</dbReference>
<dbReference type="Pfam" id="PF01633">
    <property type="entry name" value="Choline_kinase"/>
    <property type="match status" value="2"/>
</dbReference>
<dbReference type="GO" id="GO:0006646">
    <property type="term" value="P:phosphatidylethanolamine biosynthetic process"/>
    <property type="evidence" value="ECO:0007669"/>
    <property type="project" value="TreeGrafter"/>
</dbReference>
<reference evidence="3 4" key="1">
    <citation type="submission" date="2017-10" db="EMBL/GenBank/DDBJ databases">
        <title>A novel species of cold-tolerant Malassezia isolated from bats.</title>
        <authorList>
            <person name="Lorch J.M."/>
            <person name="Palmer J.M."/>
            <person name="Vanderwolf K.J."/>
            <person name="Schmidt K.Z."/>
            <person name="Verant M.L."/>
            <person name="Weller T.J."/>
            <person name="Blehert D.S."/>
        </authorList>
    </citation>
    <scope>NUCLEOTIDE SEQUENCE [LARGE SCALE GENOMIC DNA]</scope>
    <source>
        <strain evidence="3 4">NWHC:44797-103</strain>
    </source>
</reference>
<dbReference type="GO" id="GO:0004305">
    <property type="term" value="F:ethanolamine kinase activity"/>
    <property type="evidence" value="ECO:0007669"/>
    <property type="project" value="TreeGrafter"/>
</dbReference>
<dbReference type="OrthoDB" id="10267235at2759"/>
<gene>
    <name evidence="3" type="ORF">MVES_003555</name>
</gene>
<evidence type="ECO:0008006" key="5">
    <source>
        <dbReference type="Google" id="ProtNLM"/>
    </source>
</evidence>
<dbReference type="PANTHER" id="PTHR22603">
    <property type="entry name" value="CHOLINE/ETHANOALAMINE KINASE"/>
    <property type="match status" value="1"/>
</dbReference>
<dbReference type="GO" id="GO:0005737">
    <property type="term" value="C:cytoplasm"/>
    <property type="evidence" value="ECO:0007669"/>
    <property type="project" value="TreeGrafter"/>
</dbReference>
<name>A0A2N1J834_9BASI</name>
<dbReference type="SUPFAM" id="SSF56112">
    <property type="entry name" value="Protein kinase-like (PK-like)"/>
    <property type="match status" value="1"/>
</dbReference>
<protein>
    <recommendedName>
        <fullName evidence="5">Choline kinase N-terminal domain-containing protein</fullName>
    </recommendedName>
</protein>
<dbReference type="AlphaFoldDB" id="A0A2N1J834"/>
<evidence type="ECO:0000256" key="1">
    <source>
        <dbReference type="ARBA" id="ARBA00038211"/>
    </source>
</evidence>
<dbReference type="STRING" id="2020962.A0A2N1J834"/>
<dbReference type="Gene3D" id="3.90.1200.10">
    <property type="match status" value="2"/>
</dbReference>
<feature type="region of interest" description="Disordered" evidence="2">
    <location>
        <begin position="487"/>
        <end position="511"/>
    </location>
</feature>
<evidence type="ECO:0000256" key="2">
    <source>
        <dbReference type="SAM" id="MobiDB-lite"/>
    </source>
</evidence>
<dbReference type="Gene3D" id="3.30.200.20">
    <property type="entry name" value="Phosphorylase Kinase, domain 1"/>
    <property type="match status" value="1"/>
</dbReference>
<dbReference type="EMBL" id="KZ454994">
    <property type="protein sequence ID" value="PKI82721.1"/>
    <property type="molecule type" value="Genomic_DNA"/>
</dbReference>
<accession>A0A2N1J834</accession>
<dbReference type="Proteomes" id="UP000232875">
    <property type="component" value="Unassembled WGS sequence"/>
</dbReference>
<sequence>MNSGAQRAESRWYCPPSPDFVANVGEELDSLTLEDIHIGSNDETPVWSPRQAPQLDHIDSEGEEEPEADTPAFRAAVLAMFSTTLALPGWDAAHVQAQLLPLHPDHVHLKRISGAFTNAVFFVSYKDVRFQCAQPPTLLLRVYGMGSGALLSRRSELLVLHTLSSLYKIGPHILGTFANGRVEEFYQCHAIGPEGMRDFGANGVEGIAHWVARRMRELHEVPLDVMRTVLEQGDLKAPSAKGFGRGIENSIMASSHHPRPRRVQHGPSLQPMSPQWSYSRYAHPSPPFFSRTRNMSTMSFDSLATSYDSLAMSVQGTPANALSPHQEACVDVRMSPLALEPSLSPPRNVHGPYPGVWRRLKRWMREASKVLELLNVFLTTAEGRAASRALKLPESLPVAYEPNNTPQYTTQDIRSTTTHFDDLYRTVRAMDLPRLCVEIMQFKAYVRGWERREGKSRRVFCHNDSQYGNLLKLDFDEDGELPAMASGMPRAELGQLSPASGARRRSRSRARGAPPYERLVVIDFEYASPNPRAYDIANHFHEWCADYHDMHNPWSLTMHRSYPTQEERRRWLTAYVEQGRTMSKRGSAPSKLGEAEPVLGIAEMELPPSVISEGIPSLDAKVAADVDRLEQEVYVWSPATHAVWGLWGIVFARGSVERMINEVRSYVYPGEDGELVYAPNMPETQQVHDQGSAENFDNLRYALGRVELFRKELRERHVEV</sequence>
<evidence type="ECO:0000313" key="4">
    <source>
        <dbReference type="Proteomes" id="UP000232875"/>
    </source>
</evidence>
<proteinExistence type="inferred from homology"/>
<evidence type="ECO:0000313" key="3">
    <source>
        <dbReference type="EMBL" id="PKI82721.1"/>
    </source>
</evidence>
<dbReference type="GO" id="GO:0004103">
    <property type="term" value="F:choline kinase activity"/>
    <property type="evidence" value="ECO:0007669"/>
    <property type="project" value="TreeGrafter"/>
</dbReference>
<comment type="similarity">
    <text evidence="1">Belongs to the choline/ethanolamine kinase family.</text>
</comment>